<dbReference type="PANTHER" id="PTHR12835">
    <property type="entry name" value="BIOTIN PROTEIN LIGASE"/>
    <property type="match status" value="1"/>
</dbReference>
<evidence type="ECO:0000259" key="7">
    <source>
        <dbReference type="PROSITE" id="PS51733"/>
    </source>
</evidence>
<keyword evidence="2" id="KW-0547">Nucleotide-binding</keyword>
<dbReference type="CDD" id="cd16442">
    <property type="entry name" value="BPL"/>
    <property type="match status" value="1"/>
</dbReference>
<evidence type="ECO:0000256" key="6">
    <source>
        <dbReference type="ARBA" id="ARBA00047846"/>
    </source>
</evidence>
<organism evidence="8 9">
    <name type="scientific">Aristophania vespae</name>
    <dbReference type="NCBI Taxonomy" id="2697033"/>
    <lineage>
        <taxon>Bacteria</taxon>
        <taxon>Pseudomonadati</taxon>
        <taxon>Pseudomonadota</taxon>
        <taxon>Alphaproteobacteria</taxon>
        <taxon>Acetobacterales</taxon>
        <taxon>Acetobacteraceae</taxon>
        <taxon>Aristophania</taxon>
    </lineage>
</organism>
<keyword evidence="9" id="KW-1185">Reference proteome</keyword>
<keyword evidence="4" id="KW-0092">Biotin</keyword>
<evidence type="ECO:0000313" key="8">
    <source>
        <dbReference type="EMBL" id="QHI95692.1"/>
    </source>
</evidence>
<dbReference type="Pfam" id="PF03099">
    <property type="entry name" value="BPL_LplA_LipB"/>
    <property type="match status" value="1"/>
</dbReference>
<evidence type="ECO:0000256" key="1">
    <source>
        <dbReference type="ARBA" id="ARBA00022598"/>
    </source>
</evidence>
<dbReference type="GO" id="GO:0004077">
    <property type="term" value="F:biotin--[biotin carboxyl-carrier protein] ligase activity"/>
    <property type="evidence" value="ECO:0007669"/>
    <property type="project" value="UniProtKB-EC"/>
</dbReference>
<evidence type="ECO:0000256" key="2">
    <source>
        <dbReference type="ARBA" id="ARBA00022741"/>
    </source>
</evidence>
<keyword evidence="1 8" id="KW-0436">Ligase</keyword>
<dbReference type="Gene3D" id="2.30.30.100">
    <property type="match status" value="1"/>
</dbReference>
<name>A0A6P1NJ49_9PROT</name>
<evidence type="ECO:0000256" key="4">
    <source>
        <dbReference type="ARBA" id="ARBA00023267"/>
    </source>
</evidence>
<dbReference type="AlphaFoldDB" id="A0A6P1NJ49"/>
<dbReference type="PANTHER" id="PTHR12835:SF5">
    <property type="entry name" value="BIOTIN--PROTEIN LIGASE"/>
    <property type="match status" value="1"/>
</dbReference>
<dbReference type="Proteomes" id="UP000463975">
    <property type="component" value="Chromosome"/>
</dbReference>
<dbReference type="InterPro" id="IPR003142">
    <property type="entry name" value="BPL_C"/>
</dbReference>
<dbReference type="GO" id="GO:0005524">
    <property type="term" value="F:ATP binding"/>
    <property type="evidence" value="ECO:0007669"/>
    <property type="project" value="UniProtKB-KW"/>
</dbReference>
<keyword evidence="3" id="KW-0067">ATP-binding</keyword>
<dbReference type="InterPro" id="IPR004408">
    <property type="entry name" value="Biotin_CoA_COase_ligase"/>
</dbReference>
<dbReference type="GO" id="GO:0005737">
    <property type="term" value="C:cytoplasm"/>
    <property type="evidence" value="ECO:0007669"/>
    <property type="project" value="TreeGrafter"/>
</dbReference>
<evidence type="ECO:0000256" key="3">
    <source>
        <dbReference type="ARBA" id="ARBA00022840"/>
    </source>
</evidence>
<dbReference type="PROSITE" id="PS51733">
    <property type="entry name" value="BPL_LPL_CATALYTIC"/>
    <property type="match status" value="1"/>
</dbReference>
<dbReference type="KEGG" id="bomb:GT348_04935"/>
<comment type="catalytic activity">
    <reaction evidence="6">
        <text>biotin + L-lysyl-[protein] + ATP = N(6)-biotinyl-L-lysyl-[protein] + AMP + diphosphate + H(+)</text>
        <dbReference type="Rhea" id="RHEA:11756"/>
        <dbReference type="Rhea" id="RHEA-COMP:9752"/>
        <dbReference type="Rhea" id="RHEA-COMP:10505"/>
        <dbReference type="ChEBI" id="CHEBI:15378"/>
        <dbReference type="ChEBI" id="CHEBI:29969"/>
        <dbReference type="ChEBI" id="CHEBI:30616"/>
        <dbReference type="ChEBI" id="CHEBI:33019"/>
        <dbReference type="ChEBI" id="CHEBI:57586"/>
        <dbReference type="ChEBI" id="CHEBI:83144"/>
        <dbReference type="ChEBI" id="CHEBI:456215"/>
        <dbReference type="EC" id="6.3.4.15"/>
    </reaction>
</comment>
<sequence length="244" mass="27350">MTWRFEIYDTLTSTLDFCRKRASLNEKAGLVVIAHEQSAARGTRGRKWSSDRGNLALTFLLYEDEEGKLLSVLPFIAALALYDACIESAPISHKIASQFQLKWPNDLLLNGRKLSGILIESGYNERGRWVNVGIGVNLVSAPQLSDRATASFSEIVPPPYNVTFAKLIIKSVTKWLKRWQDEGNDVIYRSWLSYAHPVGSRIRVSRSNDILSGFFNGIDSHGRLLLQQEDGYIIPVATGDVFCL</sequence>
<gene>
    <name evidence="8" type="ORF">GT348_04935</name>
</gene>
<dbReference type="Gene3D" id="3.30.930.10">
    <property type="entry name" value="Bira Bifunctional Protein, Domain 2"/>
    <property type="match status" value="1"/>
</dbReference>
<dbReference type="InterPro" id="IPR008988">
    <property type="entry name" value="Transcriptional_repressor_C"/>
</dbReference>
<evidence type="ECO:0000313" key="9">
    <source>
        <dbReference type="Proteomes" id="UP000463975"/>
    </source>
</evidence>
<proteinExistence type="predicted"/>
<dbReference type="RefSeq" id="WP_160618768.1">
    <property type="nucleotide sequence ID" value="NZ_CP047652.1"/>
</dbReference>
<dbReference type="SUPFAM" id="SSF50037">
    <property type="entry name" value="C-terminal domain of transcriptional repressors"/>
    <property type="match status" value="1"/>
</dbReference>
<dbReference type="InterPro" id="IPR004143">
    <property type="entry name" value="BPL_LPL_catalytic"/>
</dbReference>
<dbReference type="InterPro" id="IPR045864">
    <property type="entry name" value="aa-tRNA-synth_II/BPL/LPL"/>
</dbReference>
<evidence type="ECO:0000256" key="5">
    <source>
        <dbReference type="ARBA" id="ARBA00024227"/>
    </source>
</evidence>
<protein>
    <recommendedName>
        <fullName evidence="5">biotin--[biotin carboxyl-carrier protein] ligase</fullName>
        <ecNumber evidence="5">6.3.4.15</ecNumber>
    </recommendedName>
</protein>
<dbReference type="SUPFAM" id="SSF55681">
    <property type="entry name" value="Class II aaRS and biotin synthetases"/>
    <property type="match status" value="1"/>
</dbReference>
<dbReference type="EMBL" id="CP047652">
    <property type="protein sequence ID" value="QHI95692.1"/>
    <property type="molecule type" value="Genomic_DNA"/>
</dbReference>
<accession>A0A6P1NJ49</accession>
<dbReference type="NCBIfam" id="TIGR00121">
    <property type="entry name" value="birA_ligase"/>
    <property type="match status" value="1"/>
</dbReference>
<feature type="domain" description="BPL/LPL catalytic" evidence="7">
    <location>
        <begin position="1"/>
        <end position="180"/>
    </location>
</feature>
<reference evidence="8 9" key="1">
    <citation type="submission" date="2020-01" db="EMBL/GenBank/DDBJ databases">
        <title>Genome sequencing of strain KACC 21507.</title>
        <authorList>
            <person name="Heo J."/>
            <person name="Kim S.-J."/>
            <person name="Kim J.-S."/>
            <person name="Hong S.-B."/>
            <person name="Kwon S.-W."/>
        </authorList>
    </citation>
    <scope>NUCLEOTIDE SEQUENCE [LARGE SCALE GENOMIC DNA]</scope>
    <source>
        <strain evidence="8 9">KACC 21507</strain>
    </source>
</reference>
<dbReference type="Pfam" id="PF02237">
    <property type="entry name" value="BPL_C"/>
    <property type="match status" value="1"/>
</dbReference>
<dbReference type="EC" id="6.3.4.15" evidence="5"/>